<proteinExistence type="predicted"/>
<gene>
    <name evidence="1" type="ORF">F6B43_01685</name>
</gene>
<dbReference type="RefSeq" id="WP_150447202.1">
    <property type="nucleotide sequence ID" value="NZ_VYSA01000001.1"/>
</dbReference>
<name>A0A5J5J2Y6_9MICO</name>
<dbReference type="OrthoDB" id="5007400at2"/>
<accession>A0A5J5J2Y6</accession>
<evidence type="ECO:0008006" key="3">
    <source>
        <dbReference type="Google" id="ProtNLM"/>
    </source>
</evidence>
<evidence type="ECO:0000313" key="2">
    <source>
        <dbReference type="Proteomes" id="UP000325827"/>
    </source>
</evidence>
<dbReference type="EMBL" id="VYSA01000001">
    <property type="protein sequence ID" value="KAA9110426.1"/>
    <property type="molecule type" value="Genomic_DNA"/>
</dbReference>
<sequence length="82" mass="8743">MQLGTRWTAGQTPPAAVPVALRDAIAAVDAVVLTSTDGSPAPRWTLTWLENRARAELDTGVVVRQDADGEVVTEHDADDEFA</sequence>
<comment type="caution">
    <text evidence="1">The sequence shown here is derived from an EMBL/GenBank/DDBJ whole genome shotgun (WGS) entry which is preliminary data.</text>
</comment>
<dbReference type="Proteomes" id="UP000325827">
    <property type="component" value="Unassembled WGS sequence"/>
</dbReference>
<organism evidence="1 2">
    <name type="scientific">Microbacterium rhizomatis</name>
    <dbReference type="NCBI Taxonomy" id="1631477"/>
    <lineage>
        <taxon>Bacteria</taxon>
        <taxon>Bacillati</taxon>
        <taxon>Actinomycetota</taxon>
        <taxon>Actinomycetes</taxon>
        <taxon>Micrococcales</taxon>
        <taxon>Microbacteriaceae</taxon>
        <taxon>Microbacterium</taxon>
    </lineage>
</organism>
<dbReference type="AlphaFoldDB" id="A0A5J5J2Y6"/>
<keyword evidence="2" id="KW-1185">Reference proteome</keyword>
<protein>
    <recommendedName>
        <fullName evidence="3">Fe-S oxidoreductase</fullName>
    </recommendedName>
</protein>
<reference evidence="2" key="1">
    <citation type="submission" date="2019-09" db="EMBL/GenBank/DDBJ databases">
        <title>Mumia zhuanghuii sp. nov. isolated from the intestinal contents of plateau pika (Ochotona curzoniae) in the Qinghai-Tibet plateau of China.</title>
        <authorList>
            <person name="Tian Z."/>
        </authorList>
    </citation>
    <scope>NUCLEOTIDE SEQUENCE [LARGE SCALE GENOMIC DNA]</scope>
    <source>
        <strain evidence="2">JCM 30598</strain>
    </source>
</reference>
<evidence type="ECO:0000313" key="1">
    <source>
        <dbReference type="EMBL" id="KAA9110426.1"/>
    </source>
</evidence>